<dbReference type="InterPro" id="IPR029068">
    <property type="entry name" value="Glyas_Bleomycin-R_OHBP_Dase"/>
</dbReference>
<dbReference type="PANTHER" id="PTHR43279:SF1">
    <property type="entry name" value="CATECHOL-2,3-DIOXYGENASE"/>
    <property type="match status" value="1"/>
</dbReference>
<keyword evidence="3" id="KW-1185">Reference proteome</keyword>
<name>A0A398BLX9_9BACI</name>
<dbReference type="AlphaFoldDB" id="A0A398BLX9"/>
<dbReference type="SUPFAM" id="SSF54593">
    <property type="entry name" value="Glyoxalase/Bleomycin resistance protein/Dihydroxybiphenyl dioxygenase"/>
    <property type="match status" value="2"/>
</dbReference>
<dbReference type="CDD" id="cd16359">
    <property type="entry name" value="VOC_BsCatE_like_C"/>
    <property type="match status" value="1"/>
</dbReference>
<dbReference type="PANTHER" id="PTHR43279">
    <property type="entry name" value="CATECHOL-2,3-DIOXYGENASE"/>
    <property type="match status" value="1"/>
</dbReference>
<dbReference type="PROSITE" id="PS51819">
    <property type="entry name" value="VOC"/>
    <property type="match status" value="2"/>
</dbReference>
<accession>A0A398BLX9</accession>
<dbReference type="Gene3D" id="3.10.180.10">
    <property type="entry name" value="2,3-Dihydroxybiphenyl 1,2-Dioxygenase, domain 1"/>
    <property type="match status" value="2"/>
</dbReference>
<reference evidence="2 3" key="1">
    <citation type="submission" date="2018-08" db="EMBL/GenBank/DDBJ databases">
        <title>Bacillus jemisoniae sp. nov., Bacillus chryseoplanitiae sp. nov., Bacillus resnikiae sp. nov., and Bacillus frankliniae sp. nov., isolated from Viking spacecraft and associated surfaces.</title>
        <authorList>
            <person name="Seuylemezian A."/>
            <person name="Vaishampayan P."/>
        </authorList>
    </citation>
    <scope>NUCLEOTIDE SEQUENCE [LARGE SCALE GENOMIC DNA]</scope>
    <source>
        <strain evidence="2 3">JJ-247</strain>
    </source>
</reference>
<proteinExistence type="predicted"/>
<organism evidence="2 3">
    <name type="scientific">Mesobacillus zeae</name>
    <dbReference type="NCBI Taxonomy" id="1917180"/>
    <lineage>
        <taxon>Bacteria</taxon>
        <taxon>Bacillati</taxon>
        <taxon>Bacillota</taxon>
        <taxon>Bacilli</taxon>
        <taxon>Bacillales</taxon>
        <taxon>Bacillaceae</taxon>
        <taxon>Mesobacillus</taxon>
    </lineage>
</organism>
<evidence type="ECO:0000259" key="1">
    <source>
        <dbReference type="PROSITE" id="PS51819"/>
    </source>
</evidence>
<feature type="domain" description="VOC" evidence="1">
    <location>
        <begin position="169"/>
        <end position="284"/>
    </location>
</feature>
<dbReference type="InterPro" id="IPR037523">
    <property type="entry name" value="VOC_core"/>
</dbReference>
<dbReference type="Pfam" id="PF00903">
    <property type="entry name" value="Glyoxalase"/>
    <property type="match status" value="2"/>
</dbReference>
<sequence>MNFHQKPNMFVESIFLQVQDLNRSVSFYTNILGFKVLKTSNDGVSLSADGKTEMIILQYNEGVREREARKTGLYHFALLLPERRHLGAFLAHMIKAGFPLQGASDHLVSEAIYIADPDGNGIEVYADRPADAWVWEEGEVEMSSLPLNAEELLSEGIGYEWSGMPEGTTIGHIHLHVSDLKEAEKFYCRTLGYEVVNRYGSQALFLSTGGYHHHIGLNTWNGAGAPAPSGESAGMKLFTIMLSDMDEREKVLERIRQSGASFTLDSQRILVHDPSGTQLALSVK</sequence>
<dbReference type="Proteomes" id="UP000265816">
    <property type="component" value="Unassembled WGS sequence"/>
</dbReference>
<dbReference type="InterPro" id="IPR004360">
    <property type="entry name" value="Glyas_Fos-R_dOase_dom"/>
</dbReference>
<protein>
    <submittedName>
        <fullName evidence="2">VOC family protein</fullName>
    </submittedName>
</protein>
<dbReference type="EMBL" id="QWVT01000002">
    <property type="protein sequence ID" value="RID88770.1"/>
    <property type="molecule type" value="Genomic_DNA"/>
</dbReference>
<evidence type="ECO:0000313" key="2">
    <source>
        <dbReference type="EMBL" id="RID88770.1"/>
    </source>
</evidence>
<comment type="caution">
    <text evidence="2">The sequence shown here is derived from an EMBL/GenBank/DDBJ whole genome shotgun (WGS) entry which is preliminary data.</text>
</comment>
<evidence type="ECO:0000313" key="3">
    <source>
        <dbReference type="Proteomes" id="UP000265816"/>
    </source>
</evidence>
<feature type="domain" description="VOC" evidence="1">
    <location>
        <begin position="10"/>
        <end position="127"/>
    </location>
</feature>
<dbReference type="RefSeq" id="WP_119110933.1">
    <property type="nucleotide sequence ID" value="NZ_CBCSEO010000004.1"/>
</dbReference>
<gene>
    <name evidence="2" type="ORF">D1970_00530</name>
</gene>
<dbReference type="OrthoDB" id="9792626at2"/>